<evidence type="ECO:0000256" key="2">
    <source>
        <dbReference type="SAM" id="Phobius"/>
    </source>
</evidence>
<dbReference type="Proteomes" id="UP001597280">
    <property type="component" value="Unassembled WGS sequence"/>
</dbReference>
<evidence type="ECO:0000256" key="1">
    <source>
        <dbReference type="SAM" id="MobiDB-lite"/>
    </source>
</evidence>
<protein>
    <submittedName>
        <fullName evidence="3">Efflux RND transporter periplasmic adaptor subunit</fullName>
    </submittedName>
</protein>
<keyword evidence="2" id="KW-0472">Membrane</keyword>
<name>A0ABW4PX28_9MICO</name>
<evidence type="ECO:0000313" key="3">
    <source>
        <dbReference type="EMBL" id="MFD1834744.1"/>
    </source>
</evidence>
<proteinExistence type="predicted"/>
<feature type="transmembrane region" description="Helical" evidence="2">
    <location>
        <begin position="7"/>
        <end position="29"/>
    </location>
</feature>
<comment type="caution">
    <text evidence="3">The sequence shown here is derived from an EMBL/GenBank/DDBJ whole genome shotgun (WGS) entry which is preliminary data.</text>
</comment>
<reference evidence="4" key="1">
    <citation type="journal article" date="2019" name="Int. J. Syst. Evol. Microbiol.">
        <title>The Global Catalogue of Microorganisms (GCM) 10K type strain sequencing project: providing services to taxonomists for standard genome sequencing and annotation.</title>
        <authorList>
            <consortium name="The Broad Institute Genomics Platform"/>
            <consortium name="The Broad Institute Genome Sequencing Center for Infectious Disease"/>
            <person name="Wu L."/>
            <person name="Ma J."/>
        </authorList>
    </citation>
    <scope>NUCLEOTIDE SEQUENCE [LARGE SCALE GENOMIC DNA]</scope>
    <source>
        <strain evidence="4">JCM 11650</strain>
    </source>
</reference>
<feature type="region of interest" description="Disordered" evidence="1">
    <location>
        <begin position="217"/>
        <end position="250"/>
    </location>
</feature>
<dbReference type="PANTHER" id="PTHR30469:SF33">
    <property type="entry name" value="SLR1207 PROTEIN"/>
    <property type="match status" value="1"/>
</dbReference>
<dbReference type="Gene3D" id="2.40.420.20">
    <property type="match status" value="1"/>
</dbReference>
<keyword evidence="4" id="KW-1185">Reference proteome</keyword>
<dbReference type="Gene3D" id="2.40.50.100">
    <property type="match status" value="1"/>
</dbReference>
<accession>A0ABW4PX28</accession>
<evidence type="ECO:0000313" key="4">
    <source>
        <dbReference type="Proteomes" id="UP001597280"/>
    </source>
</evidence>
<gene>
    <name evidence="3" type="ORF">ACFSDA_06600</name>
</gene>
<keyword evidence="2" id="KW-0812">Transmembrane</keyword>
<dbReference type="RefSeq" id="WP_343903968.1">
    <property type="nucleotide sequence ID" value="NZ_BAAAIS010000002.1"/>
</dbReference>
<sequence>MAALRRYVFPLFWMLILGIIAVSLARLAFFPGESSAAEEDPISPSADFDQYATVTASREDINSELVLPATVAPDEGTPLKATAAGEINKVWVKDGDEVQEGTKILQVRVPVEADPVEIAATEDAAATTDGTEDGTEAEAVTPFTAATSAPQEYRYLTLVADGRGIVRDLTAVDWETVSVGDTVATLSPGTYSITSDLTPEQQLSLLDVDIEATATLPSLTDPIPCSRPAVTEDDPSADDEQAPSNEGASIEVNPMTGEEITPETTSAQLSCAVPDGTRVVSGLTGEVSVALGTAEGVLTVPTTAVEGEGEAGTVYTLDEATGEPTPLEVELGLRGDGVVEVRKGLEEGQEVLQYVPGVDSAESAMDGMEVW</sequence>
<organism evidence="3 4">
    <name type="scientific">Brachybacterium rhamnosum</name>
    <dbReference type="NCBI Taxonomy" id="173361"/>
    <lineage>
        <taxon>Bacteria</taxon>
        <taxon>Bacillati</taxon>
        <taxon>Actinomycetota</taxon>
        <taxon>Actinomycetes</taxon>
        <taxon>Micrococcales</taxon>
        <taxon>Dermabacteraceae</taxon>
        <taxon>Brachybacterium</taxon>
    </lineage>
</organism>
<dbReference type="EMBL" id="JBHUFL010000002">
    <property type="protein sequence ID" value="MFD1834744.1"/>
    <property type="molecule type" value="Genomic_DNA"/>
</dbReference>
<dbReference type="PANTHER" id="PTHR30469">
    <property type="entry name" value="MULTIDRUG RESISTANCE PROTEIN MDTA"/>
    <property type="match status" value="1"/>
</dbReference>
<keyword evidence="2" id="KW-1133">Transmembrane helix</keyword>
<feature type="compositionally biased region" description="Acidic residues" evidence="1">
    <location>
        <begin position="231"/>
        <end position="241"/>
    </location>
</feature>